<reference evidence="2" key="1">
    <citation type="submission" date="2022-11" db="UniProtKB">
        <authorList>
            <consortium name="WormBaseParasite"/>
        </authorList>
    </citation>
    <scope>IDENTIFICATION</scope>
</reference>
<sequence>MQQLIKCTAEKLIDSCVTIDNFRTISGLSDGSTKEYVNDYFQMQYRCSGNGFKEFKDTYTCMKQMQDCPGDPTTCTDFIPYLKCIEDMAYKFCGAEGRDYICNSMDIVAQVYLCPLPVCSKNQTEVLPFKKLFKFKHL</sequence>
<dbReference type="Proteomes" id="UP000887579">
    <property type="component" value="Unplaced"/>
</dbReference>
<organism evidence="1 2">
    <name type="scientific">Panagrolaimus sp. ES5</name>
    <dbReference type="NCBI Taxonomy" id="591445"/>
    <lineage>
        <taxon>Eukaryota</taxon>
        <taxon>Metazoa</taxon>
        <taxon>Ecdysozoa</taxon>
        <taxon>Nematoda</taxon>
        <taxon>Chromadorea</taxon>
        <taxon>Rhabditida</taxon>
        <taxon>Tylenchina</taxon>
        <taxon>Panagrolaimomorpha</taxon>
        <taxon>Panagrolaimoidea</taxon>
        <taxon>Panagrolaimidae</taxon>
        <taxon>Panagrolaimus</taxon>
    </lineage>
</organism>
<dbReference type="WBParaSite" id="ES5_v2.g23205.t1">
    <property type="protein sequence ID" value="ES5_v2.g23205.t1"/>
    <property type="gene ID" value="ES5_v2.g23205"/>
</dbReference>
<proteinExistence type="predicted"/>
<accession>A0AC34G1Q5</accession>
<evidence type="ECO:0000313" key="1">
    <source>
        <dbReference type="Proteomes" id="UP000887579"/>
    </source>
</evidence>
<evidence type="ECO:0000313" key="2">
    <source>
        <dbReference type="WBParaSite" id="ES5_v2.g23205.t1"/>
    </source>
</evidence>
<name>A0AC34G1Q5_9BILA</name>
<protein>
    <submittedName>
        <fullName evidence="2">Uncharacterized protein</fullName>
    </submittedName>
</protein>